<dbReference type="SUPFAM" id="SSF53067">
    <property type="entry name" value="Actin-like ATPase domain"/>
    <property type="match status" value="2"/>
</dbReference>
<dbReference type="InterPro" id="IPR043129">
    <property type="entry name" value="ATPase_NBD"/>
</dbReference>
<dbReference type="RefSeq" id="WP_311424890.1">
    <property type="nucleotide sequence ID" value="NZ_JAVREH010000050.1"/>
</dbReference>
<dbReference type="PIRSF" id="PIRSF000538">
    <property type="entry name" value="GlpK"/>
    <property type="match status" value="1"/>
</dbReference>
<accession>A0ABU2JFG7</accession>
<evidence type="ECO:0000256" key="3">
    <source>
        <dbReference type="ARBA" id="ARBA00022777"/>
    </source>
</evidence>
<dbReference type="InterPro" id="IPR018485">
    <property type="entry name" value="FGGY_C"/>
</dbReference>
<reference evidence="8" key="1">
    <citation type="submission" date="2023-07" db="EMBL/GenBank/DDBJ databases">
        <title>30 novel species of actinomycetes from the DSMZ collection.</title>
        <authorList>
            <person name="Nouioui I."/>
        </authorList>
    </citation>
    <scope>NUCLEOTIDE SEQUENCE [LARGE SCALE GENOMIC DNA]</scope>
    <source>
        <strain evidence="8">DSM 44399</strain>
    </source>
</reference>
<keyword evidence="2 4" id="KW-0808">Transferase</keyword>
<proteinExistence type="inferred from homology"/>
<comment type="similarity">
    <text evidence="1 4">Belongs to the FGGY kinase family.</text>
</comment>
<dbReference type="PANTHER" id="PTHR43095:SF3">
    <property type="entry name" value="L-XYLULOSE_3-KETO-L-GULONATE KINASE"/>
    <property type="match status" value="1"/>
</dbReference>
<dbReference type="GO" id="GO:0016301">
    <property type="term" value="F:kinase activity"/>
    <property type="evidence" value="ECO:0007669"/>
    <property type="project" value="UniProtKB-KW"/>
</dbReference>
<dbReference type="Pfam" id="PF00370">
    <property type="entry name" value="FGGY_N"/>
    <property type="match status" value="1"/>
</dbReference>
<evidence type="ECO:0000313" key="8">
    <source>
        <dbReference type="Proteomes" id="UP001183176"/>
    </source>
</evidence>
<dbReference type="Pfam" id="PF02782">
    <property type="entry name" value="FGGY_C"/>
    <property type="match status" value="1"/>
</dbReference>
<feature type="domain" description="Carbohydrate kinase FGGY C-terminal" evidence="6">
    <location>
        <begin position="254"/>
        <end position="434"/>
    </location>
</feature>
<organism evidence="7 8">
    <name type="scientific">Jatrophihabitans lederbergiae</name>
    <dbReference type="NCBI Taxonomy" id="3075547"/>
    <lineage>
        <taxon>Bacteria</taxon>
        <taxon>Bacillati</taxon>
        <taxon>Actinomycetota</taxon>
        <taxon>Actinomycetes</taxon>
        <taxon>Jatrophihabitantales</taxon>
        <taxon>Jatrophihabitantaceae</taxon>
        <taxon>Jatrophihabitans</taxon>
    </lineage>
</organism>
<protein>
    <submittedName>
        <fullName evidence="7">FGGY family carbohydrate kinase</fullName>
    </submittedName>
</protein>
<evidence type="ECO:0000256" key="4">
    <source>
        <dbReference type="RuleBase" id="RU003733"/>
    </source>
</evidence>
<dbReference type="Gene3D" id="3.30.420.40">
    <property type="match status" value="2"/>
</dbReference>
<name>A0ABU2JFG7_9ACTN</name>
<sequence>MSVIGLDLGTSRVKAVRFDSTWRAVDTEAETTIVQRSPAGECEQDMAAVWAAAARVIHAVAARSPDGVDLLALTAQGDGCWLVDAHGEPLRPAILWNDNRGSAIIDQWDRDGRLEQAFRINGCWGAPGLAHAQLRWLDHHQPHTLSGASRLLSCGSWIYQQLTGRQVLEVSDAANPFLAARTRTYDPTLLDLFELVQYRRLLPELVSGPDRVAPLLGHRAYDLGLPVGTPVALAPYDVVATALGTGTLHAGEAFAVLGTTLCVGMMAADPALNRTPNGMTLPGPTTDSWLLAYATLNGTEVLNWTAATLGLADVTELLSLAATAQPGGQPLMLPYLSPAGERSPFRDSTAQGSLHGLTSRHSRADIARAALDALTLAVRACLEAAGRPQGLALAGGGARSELWSQAISDATGLPVTGPDTPEVGARGAVLTAAVDADMINSLDDAAAVAIRPGRTYTPNRDETERFSMLYHNFQAVHALSTRYSLGTEPRRSRSPLTNWG</sequence>
<evidence type="ECO:0000256" key="2">
    <source>
        <dbReference type="ARBA" id="ARBA00022679"/>
    </source>
</evidence>
<dbReference type="InterPro" id="IPR018483">
    <property type="entry name" value="Carb_kinase_FGGY_CS"/>
</dbReference>
<keyword evidence="3 4" id="KW-0418">Kinase</keyword>
<evidence type="ECO:0000313" key="7">
    <source>
        <dbReference type="EMBL" id="MDT0263746.1"/>
    </source>
</evidence>
<gene>
    <name evidence="7" type="ORF">RM423_20435</name>
</gene>
<evidence type="ECO:0000259" key="6">
    <source>
        <dbReference type="Pfam" id="PF02782"/>
    </source>
</evidence>
<feature type="domain" description="Carbohydrate kinase FGGY N-terminal" evidence="5">
    <location>
        <begin position="3"/>
        <end position="244"/>
    </location>
</feature>
<evidence type="ECO:0000259" key="5">
    <source>
        <dbReference type="Pfam" id="PF00370"/>
    </source>
</evidence>
<comment type="caution">
    <text evidence="7">The sequence shown here is derived from an EMBL/GenBank/DDBJ whole genome shotgun (WGS) entry which is preliminary data.</text>
</comment>
<dbReference type="EMBL" id="JAVREH010000050">
    <property type="protein sequence ID" value="MDT0263746.1"/>
    <property type="molecule type" value="Genomic_DNA"/>
</dbReference>
<dbReference type="InterPro" id="IPR050406">
    <property type="entry name" value="FGGY_Carb_Kinase"/>
</dbReference>
<dbReference type="InterPro" id="IPR018484">
    <property type="entry name" value="FGGY_N"/>
</dbReference>
<dbReference type="PANTHER" id="PTHR43095">
    <property type="entry name" value="SUGAR KINASE"/>
    <property type="match status" value="1"/>
</dbReference>
<dbReference type="InterPro" id="IPR000577">
    <property type="entry name" value="Carb_kinase_FGGY"/>
</dbReference>
<dbReference type="PROSITE" id="PS00445">
    <property type="entry name" value="FGGY_KINASES_2"/>
    <property type="match status" value="1"/>
</dbReference>
<keyword evidence="8" id="KW-1185">Reference proteome</keyword>
<dbReference type="Proteomes" id="UP001183176">
    <property type="component" value="Unassembled WGS sequence"/>
</dbReference>
<evidence type="ECO:0000256" key="1">
    <source>
        <dbReference type="ARBA" id="ARBA00009156"/>
    </source>
</evidence>